<reference evidence="1 2" key="1">
    <citation type="submission" date="2023-08" db="EMBL/GenBank/DDBJ databases">
        <authorList>
            <person name="Park J.-S."/>
        </authorList>
    </citation>
    <scope>NUCLEOTIDE SEQUENCE [LARGE SCALE GENOMIC DNA]</scope>
    <source>
        <strain evidence="1 2">2205SS18-9</strain>
    </source>
</reference>
<gene>
    <name evidence="1" type="ORF">Q5Y73_24240</name>
</gene>
<comment type="caution">
    <text evidence="1">The sequence shown here is derived from an EMBL/GenBank/DDBJ whole genome shotgun (WGS) entry which is preliminary data.</text>
</comment>
<keyword evidence="2" id="KW-1185">Reference proteome</keyword>
<dbReference type="EMBL" id="JAVAMP010000029">
    <property type="protein sequence ID" value="MDP5277198.1"/>
    <property type="molecule type" value="Genomic_DNA"/>
</dbReference>
<name>A0ABT9J6T9_9BACL</name>
<sequence length="74" mass="8693">MQYIACEDLNFFWEEKEVMKFEQMWKEGLCITDIATALDRHPNDVVVLVIDRRKKQKIQPRDGGLLGNRLRGVS</sequence>
<organism evidence="1 2">
    <name type="scientific">Chengkuizengella axinellae</name>
    <dbReference type="NCBI Taxonomy" id="3064388"/>
    <lineage>
        <taxon>Bacteria</taxon>
        <taxon>Bacillati</taxon>
        <taxon>Bacillota</taxon>
        <taxon>Bacilli</taxon>
        <taxon>Bacillales</taxon>
        <taxon>Paenibacillaceae</taxon>
        <taxon>Chengkuizengella</taxon>
    </lineage>
</organism>
<evidence type="ECO:0000313" key="2">
    <source>
        <dbReference type="Proteomes" id="UP001231941"/>
    </source>
</evidence>
<dbReference type="Proteomes" id="UP001231941">
    <property type="component" value="Unassembled WGS sequence"/>
</dbReference>
<dbReference type="RefSeq" id="WP_305994498.1">
    <property type="nucleotide sequence ID" value="NZ_JAVAMP010000029.1"/>
</dbReference>
<accession>A0ABT9J6T9</accession>
<proteinExistence type="predicted"/>
<protein>
    <submittedName>
        <fullName evidence="1">Helix-turn-helix domain containing protein</fullName>
    </submittedName>
</protein>
<evidence type="ECO:0000313" key="1">
    <source>
        <dbReference type="EMBL" id="MDP5277198.1"/>
    </source>
</evidence>